<dbReference type="STRING" id="525898.Sdel_0834"/>
<dbReference type="RefSeq" id="WP_012856629.1">
    <property type="nucleotide sequence ID" value="NC_013512.1"/>
</dbReference>
<dbReference type="InterPro" id="IPR029058">
    <property type="entry name" value="AB_hydrolase_fold"/>
</dbReference>
<evidence type="ECO:0000313" key="2">
    <source>
        <dbReference type="Proteomes" id="UP000002222"/>
    </source>
</evidence>
<name>D1B195_SULD5</name>
<organism evidence="1 2">
    <name type="scientific">Sulfurospirillum deleyianum (strain ATCC 51133 / DSM 6946 / 5175)</name>
    <dbReference type="NCBI Taxonomy" id="525898"/>
    <lineage>
        <taxon>Bacteria</taxon>
        <taxon>Pseudomonadati</taxon>
        <taxon>Campylobacterota</taxon>
        <taxon>Epsilonproteobacteria</taxon>
        <taxon>Campylobacterales</taxon>
        <taxon>Sulfurospirillaceae</taxon>
        <taxon>Sulfurospirillum</taxon>
    </lineage>
</organism>
<dbReference type="SUPFAM" id="SSF53474">
    <property type="entry name" value="alpha/beta-Hydrolases"/>
    <property type="match status" value="1"/>
</dbReference>
<reference evidence="2" key="1">
    <citation type="submission" date="2009-11" db="EMBL/GenBank/DDBJ databases">
        <title>The complete genome of Sulfurospirillum deleyianum DSM 6946.</title>
        <authorList>
            <consortium name="US DOE Joint Genome Institute (JGI-PGF)"/>
            <person name="Lucas S."/>
            <person name="Copeland A."/>
            <person name="Lapidus A."/>
            <person name="Glavina del Rio T."/>
            <person name="Dalin E."/>
            <person name="Tice H."/>
            <person name="Bruce D."/>
            <person name="Goodwin L."/>
            <person name="Pitluck S."/>
            <person name="Kyrpides N."/>
            <person name="Mavromatis K."/>
            <person name="Ivanova N."/>
            <person name="Ovchinnikova G."/>
            <person name="Munk A.C."/>
            <person name="Lu M."/>
            <person name="Brettin T."/>
            <person name="Detter J.C."/>
            <person name="Han C."/>
            <person name="Tapia R."/>
            <person name="Larimer F."/>
            <person name="Land M."/>
            <person name="Hauser L."/>
            <person name="Markowitz V."/>
            <person name="Cheng J.F."/>
            <person name="Hugenholtz P."/>
            <person name="Woyke T."/>
            <person name="Wu D."/>
            <person name="Aumann P."/>
            <person name="Schneider S."/>
            <person name="Lang E."/>
            <person name="Spring S."/>
            <person name="Klenk H.P."/>
            <person name="Eisen J.A."/>
        </authorList>
    </citation>
    <scope>NUCLEOTIDE SEQUENCE [LARGE SCALE GENOMIC DNA]</scope>
    <source>
        <strain evidence="2">ATCC 51133 / DSM 6946 / 5175</strain>
    </source>
</reference>
<sequence>MLKTVKLTNLRMNPSVLILPGYQNSDEKHWQTYWEKAHPDFYRVMQKDWDHPNATEWVEQLEATLQQCHSPVVLVAHSLACLVVAQWASRTHTKIKGALLVAPPNPQEPIFPKSAQGFEEIPMTPFDFPSTVLASTNDPYATFPHVQRLAKAWGSRLVNLGKRGHMNSESDLGIWEEGYDYLETLLHIK</sequence>
<dbReference type="eggNOG" id="COG3545">
    <property type="taxonomic scope" value="Bacteria"/>
</dbReference>
<dbReference type="AlphaFoldDB" id="D1B195"/>
<evidence type="ECO:0008006" key="3">
    <source>
        <dbReference type="Google" id="ProtNLM"/>
    </source>
</evidence>
<dbReference type="KEGG" id="sdl:Sdel_0834"/>
<evidence type="ECO:0000313" key="1">
    <source>
        <dbReference type="EMBL" id="ACZ11865.1"/>
    </source>
</evidence>
<dbReference type="GO" id="GO:0016787">
    <property type="term" value="F:hydrolase activity"/>
    <property type="evidence" value="ECO:0007669"/>
    <property type="project" value="InterPro"/>
</dbReference>
<dbReference type="InterPro" id="IPR010662">
    <property type="entry name" value="RBBP9/YdeN"/>
</dbReference>
<dbReference type="EMBL" id="CP001816">
    <property type="protein sequence ID" value="ACZ11865.1"/>
    <property type="molecule type" value="Genomic_DNA"/>
</dbReference>
<protein>
    <recommendedName>
        <fullName evidence="3">Alpha/beta hydrolase</fullName>
    </recommendedName>
</protein>
<proteinExistence type="predicted"/>
<dbReference type="Pfam" id="PF06821">
    <property type="entry name" value="Ser_hydrolase"/>
    <property type="match status" value="1"/>
</dbReference>
<gene>
    <name evidence="1" type="ordered locus">Sdel_0834</name>
</gene>
<dbReference type="Proteomes" id="UP000002222">
    <property type="component" value="Chromosome"/>
</dbReference>
<keyword evidence="2" id="KW-1185">Reference proteome</keyword>
<dbReference type="Gene3D" id="3.40.50.1820">
    <property type="entry name" value="alpha/beta hydrolase"/>
    <property type="match status" value="1"/>
</dbReference>
<accession>D1B195</accession>
<dbReference type="HOGENOM" id="CLU_088863_2_2_7"/>
<reference evidence="1 2" key="2">
    <citation type="journal article" date="2010" name="Stand. Genomic Sci.">
        <title>Complete genome sequence of Sulfurospirillum deleyianum type strain (5175).</title>
        <authorList>
            <person name="Sikorski J."/>
            <person name="Lapidus A."/>
            <person name="Copeland A."/>
            <person name="Glavina Del Rio T."/>
            <person name="Nolan M."/>
            <person name="Lucas S."/>
            <person name="Chen F."/>
            <person name="Tice H."/>
            <person name="Cheng J.F."/>
            <person name="Saunders E."/>
            <person name="Bruce D."/>
            <person name="Goodwin L."/>
            <person name="Pitluck S."/>
            <person name="Ovchinnikova G."/>
            <person name="Pati A."/>
            <person name="Ivanova N."/>
            <person name="Mavromatis K."/>
            <person name="Chen A."/>
            <person name="Palaniappan K."/>
            <person name="Chain P."/>
            <person name="Land M."/>
            <person name="Hauser L."/>
            <person name="Chang Y.J."/>
            <person name="Jeffries C.D."/>
            <person name="Brettin T."/>
            <person name="Detter J.C."/>
            <person name="Han C."/>
            <person name="Rohde M."/>
            <person name="Lang E."/>
            <person name="Spring S."/>
            <person name="Goker M."/>
            <person name="Bristow J."/>
            <person name="Eisen J.A."/>
            <person name="Markowitz V."/>
            <person name="Hugenholtz P."/>
            <person name="Kyrpides N.C."/>
            <person name="Klenk H.P."/>
        </authorList>
    </citation>
    <scope>NUCLEOTIDE SEQUENCE [LARGE SCALE GENOMIC DNA]</scope>
    <source>
        <strain evidence="2">ATCC 51133 / DSM 6946 / 5175</strain>
    </source>
</reference>